<proteinExistence type="predicted"/>
<dbReference type="VEuPathDB" id="VectorBase:AATE004662"/>
<evidence type="ECO:0000313" key="1">
    <source>
        <dbReference type="EnsemblMetazoa" id="AATE004662-PA.1"/>
    </source>
</evidence>
<name>A0A182ISJ2_ANOAO</name>
<sequence>MERLELTEAYFDTHEISIVMFPYSLRSLVLHSVPYASLATRFGFKKLEVLDLRDTPISDSDVSCFNIVHSLKELLLECPEHLRTEQGLQEYNEAERQRVEQLHRLAAPDRIQNNGAGHGHGVNQPAPREQFTYDSMGFQIELQITINKCNNSNKIRSNKIIPLLNASSHT</sequence>
<accession>A0A182ISJ2</accession>
<protein>
    <submittedName>
        <fullName evidence="1">Uncharacterized protein</fullName>
    </submittedName>
</protein>
<dbReference type="AlphaFoldDB" id="A0A182ISJ2"/>
<dbReference type="EnsemblMetazoa" id="AATE004662-RA">
    <property type="protein sequence ID" value="AATE004662-PA.1"/>
    <property type="gene ID" value="AATE004662"/>
</dbReference>
<reference evidence="1" key="1">
    <citation type="submission" date="2022-08" db="UniProtKB">
        <authorList>
            <consortium name="EnsemblMetazoa"/>
        </authorList>
    </citation>
    <scope>IDENTIFICATION</scope>
    <source>
        <strain evidence="1">EBRO</strain>
    </source>
</reference>
<dbReference type="EMBL" id="AXCP01007317">
    <property type="status" value="NOT_ANNOTATED_CDS"/>
    <property type="molecule type" value="Genomic_DNA"/>
</dbReference>
<organism evidence="1">
    <name type="scientific">Anopheles atroparvus</name>
    <name type="common">European mosquito</name>
    <dbReference type="NCBI Taxonomy" id="41427"/>
    <lineage>
        <taxon>Eukaryota</taxon>
        <taxon>Metazoa</taxon>
        <taxon>Ecdysozoa</taxon>
        <taxon>Arthropoda</taxon>
        <taxon>Hexapoda</taxon>
        <taxon>Insecta</taxon>
        <taxon>Pterygota</taxon>
        <taxon>Neoptera</taxon>
        <taxon>Endopterygota</taxon>
        <taxon>Diptera</taxon>
        <taxon>Nematocera</taxon>
        <taxon>Culicoidea</taxon>
        <taxon>Culicidae</taxon>
        <taxon>Anophelinae</taxon>
        <taxon>Anopheles</taxon>
    </lineage>
</organism>
<dbReference type="STRING" id="41427.A0A182ISJ2"/>